<keyword evidence="2" id="KW-1185">Reference proteome</keyword>
<gene>
    <name evidence="1" type="ORF">K0T92_21285</name>
</gene>
<reference evidence="1 2" key="1">
    <citation type="submission" date="2021-07" db="EMBL/GenBank/DDBJ databases">
        <title>Paenibacillus radiodurans sp. nov., isolated from the southeastern edge of Tengger Desert.</title>
        <authorList>
            <person name="Zhang G."/>
        </authorList>
    </citation>
    <scope>NUCLEOTIDE SEQUENCE [LARGE SCALE GENOMIC DNA]</scope>
    <source>
        <strain evidence="1 2">DT7-4</strain>
    </source>
</reference>
<dbReference type="EMBL" id="JAHZIJ010000022">
    <property type="protein sequence ID" value="MBW7477255.1"/>
    <property type="molecule type" value="Genomic_DNA"/>
</dbReference>
<sequence>MKYIDESKLTDHLDACIALAEGKEDWRIAEVLRNLHKEIKGGEFAAEHDERGRS</sequence>
<accession>A0ABS7DBM5</accession>
<name>A0ABS7DBM5_9BACL</name>
<evidence type="ECO:0000313" key="1">
    <source>
        <dbReference type="EMBL" id="MBW7477255.1"/>
    </source>
</evidence>
<protein>
    <submittedName>
        <fullName evidence="1">Uncharacterized protein</fullName>
    </submittedName>
</protein>
<dbReference type="RefSeq" id="WP_219874509.1">
    <property type="nucleotide sequence ID" value="NZ_JAHZIJ010000022.1"/>
</dbReference>
<evidence type="ECO:0000313" key="2">
    <source>
        <dbReference type="Proteomes" id="UP000812277"/>
    </source>
</evidence>
<dbReference type="Proteomes" id="UP000812277">
    <property type="component" value="Unassembled WGS sequence"/>
</dbReference>
<organism evidence="1 2">
    <name type="scientific">Paenibacillus oenotherae</name>
    <dbReference type="NCBI Taxonomy" id="1435645"/>
    <lineage>
        <taxon>Bacteria</taxon>
        <taxon>Bacillati</taxon>
        <taxon>Bacillota</taxon>
        <taxon>Bacilli</taxon>
        <taxon>Bacillales</taxon>
        <taxon>Paenibacillaceae</taxon>
        <taxon>Paenibacillus</taxon>
    </lineage>
</organism>
<proteinExistence type="predicted"/>
<comment type="caution">
    <text evidence="1">The sequence shown here is derived from an EMBL/GenBank/DDBJ whole genome shotgun (WGS) entry which is preliminary data.</text>
</comment>